<evidence type="ECO:0000313" key="2">
    <source>
        <dbReference type="Proteomes" id="UP000313645"/>
    </source>
</evidence>
<dbReference type="Proteomes" id="UP000313645">
    <property type="component" value="Unassembled WGS sequence"/>
</dbReference>
<dbReference type="EMBL" id="SJDL01000061">
    <property type="protein sequence ID" value="TBW47624.1"/>
    <property type="molecule type" value="Genomic_DNA"/>
</dbReference>
<proteinExistence type="predicted"/>
<name>A0ABY1ZGN1_9GAMM</name>
<organism evidence="1 2">
    <name type="scientific">Marinobacter halodurans</name>
    <dbReference type="NCBI Taxonomy" id="2528979"/>
    <lineage>
        <taxon>Bacteria</taxon>
        <taxon>Pseudomonadati</taxon>
        <taxon>Pseudomonadota</taxon>
        <taxon>Gammaproteobacteria</taxon>
        <taxon>Pseudomonadales</taxon>
        <taxon>Marinobacteraceae</taxon>
        <taxon>Marinobacter</taxon>
    </lineage>
</organism>
<reference evidence="1 2" key="1">
    <citation type="submission" date="2019-02" db="EMBL/GenBank/DDBJ databases">
        <title>Marinobacter halodurans sp. nov., a marine bacterium isolated from sea tidal flat.</title>
        <authorList>
            <person name="Yoo Y."/>
            <person name="Lee D.W."/>
            <person name="Kim B.S."/>
            <person name="Kim J.-J."/>
        </authorList>
    </citation>
    <scope>NUCLEOTIDE SEQUENCE [LARGE SCALE GENOMIC DNA]</scope>
    <source>
        <strain evidence="1 2">YJ-S3-2</strain>
    </source>
</reference>
<sequence>METSMSIKRWMISLCILALVGCSEPTESEGPRHGPNSTYRNINVVAPKHYDVWVDKFFVESLSKDIGWRAPIGIVSCCWKKPHGASAEWQTMPEVFLIRWFSFAEQESYEALIRLENPDEIEEKMKEVAAFERFGEMVERPRYNLVLGLAPGGTVVAWIMNRGENAIEVGRFKAKPYDHEKKGEDYTVRTKSYLERQGDYLEKHGIRYEGW</sequence>
<keyword evidence="2" id="KW-1185">Reference proteome</keyword>
<evidence type="ECO:0000313" key="1">
    <source>
        <dbReference type="EMBL" id="TBW47624.1"/>
    </source>
</evidence>
<accession>A0ABY1ZGN1</accession>
<dbReference type="Pfam" id="PF11153">
    <property type="entry name" value="DUF2931"/>
    <property type="match status" value="1"/>
</dbReference>
<gene>
    <name evidence="1" type="ORF">EZI54_22405</name>
</gene>
<comment type="caution">
    <text evidence="1">The sequence shown here is derived from an EMBL/GenBank/DDBJ whole genome shotgun (WGS) entry which is preliminary data.</text>
</comment>
<protein>
    <submittedName>
        <fullName evidence="1">DUF2931 family protein</fullName>
    </submittedName>
</protein>
<dbReference type="InterPro" id="IPR021326">
    <property type="entry name" value="DUF2931"/>
</dbReference>